<comment type="caution">
    <text evidence="4">The sequence shown here is derived from an EMBL/GenBank/DDBJ whole genome shotgun (WGS) entry which is preliminary data.</text>
</comment>
<dbReference type="EMBL" id="JBHSEF010000009">
    <property type="protein sequence ID" value="MFC4354183.1"/>
    <property type="molecule type" value="Genomic_DNA"/>
</dbReference>
<keyword evidence="1 2" id="KW-0732">Signal</keyword>
<dbReference type="RefSeq" id="WP_378140321.1">
    <property type="nucleotide sequence ID" value="NZ_JBHSEF010000009.1"/>
</dbReference>
<dbReference type="InterPro" id="IPR001119">
    <property type="entry name" value="SLH_dom"/>
</dbReference>
<feature type="domain" description="SLH" evidence="3">
    <location>
        <begin position="86"/>
        <end position="149"/>
    </location>
</feature>
<evidence type="ECO:0000256" key="1">
    <source>
        <dbReference type="ARBA" id="ARBA00022729"/>
    </source>
</evidence>
<feature type="signal peptide" evidence="2">
    <location>
        <begin position="1"/>
        <end position="31"/>
    </location>
</feature>
<organism evidence="4 5">
    <name type="scientific">Chryseomicrobium palamuruense</name>
    <dbReference type="NCBI Taxonomy" id="682973"/>
    <lineage>
        <taxon>Bacteria</taxon>
        <taxon>Bacillati</taxon>
        <taxon>Bacillota</taxon>
        <taxon>Bacilli</taxon>
        <taxon>Bacillales</taxon>
        <taxon>Caryophanaceae</taxon>
        <taxon>Chryseomicrobium</taxon>
    </lineage>
</organism>
<evidence type="ECO:0000313" key="5">
    <source>
        <dbReference type="Proteomes" id="UP001595733"/>
    </source>
</evidence>
<protein>
    <submittedName>
        <fullName evidence="4">S-layer homology domain-containing protein</fullName>
    </submittedName>
</protein>
<dbReference type="InterPro" id="IPR014755">
    <property type="entry name" value="Cu-Rt/internalin_Ig-like"/>
</dbReference>
<feature type="chain" id="PRO_5045573792" evidence="2">
    <location>
        <begin position="32"/>
        <end position="931"/>
    </location>
</feature>
<dbReference type="Proteomes" id="UP001595733">
    <property type="component" value="Unassembled WGS sequence"/>
</dbReference>
<sequence>MAYQPKSYKKFVATAATATLVATAVAPTALADFTDVNANYKNAVTYLVDQGITKGLTETTFGVTSPIKRGDAAIMIATALGLNTTTAPDAGFTDVNARVAGAVNAIVAAGIASGKTSTTFAPDLYITRQETAKIIANAYGLTGSGTTKFADVNSNWAPFVSALEQAGIAQGLNETTFGATNDVTRGQFALFLYRAEGQPYEVAAVESLTFNAEGNQFVLKFAEALPEGADLNYVLENYSILLNGVAPTAAQLEALKLSATVSADLTTVTVSHTDLDDLASTLGGTSATLSVGGKAATYVFEVDAKVTSASMLSATVVEVKFNKAVDEDSLFANNTGTFLPNTVSLTSLDNVSPGAITGELSADGKTLWITTSNPISKRYDLEVKNLETTSGMGVTAFKQMYTFAADTTAPVVVSTTKPTAGTVKVTFSEPLSTLGTPNFRLANGTIITGPNGVTYNFNAGDTEVIFTLGSDVPANGQVIATFIGAQDQNRNLISPNPTTVTLQKGAADGVAPTFNSVTQLSATTFAVKFSEELNGTPQITVSNYNVTNIVKDSADTTRYIVTVDGPLRGVQNVNAAGFTDLSGVNGASTTLVANFTIDTVAPRVTSTNVVTDVPTGKQYLEFTFDKNVNLASATVSGSGTYTKDFITTPVTAGPTAVSYKTVGNKTVARVELDAFLGNNDVRDAAYNLNLTFSNVASESAVAVTNPTVTFTRGQDVTPGSTDKVSVSSIAQSQTDNDVVLVTFNRAVDGASATTASNYRIDGATVQSVTLRAPQTLNGATTQVAEVKLAPNSNGFTGVRNINVTGVKALGSTVVMDPYFTNTVSLNENVDPTVVSARLTANNEITVTFSEAIQDGANLDFEVLVGGQSQASPVTVDATPVNGSANTVTLSIPTVTAAQLTSGLSLKALSTLDITDAVGNKPVFTSNVTVTQ</sequence>
<name>A0ABV8UUF4_9BACL</name>
<evidence type="ECO:0000259" key="3">
    <source>
        <dbReference type="PROSITE" id="PS51272"/>
    </source>
</evidence>
<gene>
    <name evidence="4" type="ORF">ACFO0S_03740</name>
</gene>
<evidence type="ECO:0000313" key="4">
    <source>
        <dbReference type="EMBL" id="MFC4354183.1"/>
    </source>
</evidence>
<keyword evidence="5" id="KW-1185">Reference proteome</keyword>
<dbReference type="Pfam" id="PF00395">
    <property type="entry name" value="SLH"/>
    <property type="match status" value="3"/>
</dbReference>
<feature type="domain" description="SLH" evidence="3">
    <location>
        <begin position="27"/>
        <end position="85"/>
    </location>
</feature>
<dbReference type="PROSITE" id="PS51272">
    <property type="entry name" value="SLH"/>
    <property type="match status" value="2"/>
</dbReference>
<proteinExistence type="predicted"/>
<accession>A0ABV8UUF4</accession>
<reference evidence="5" key="1">
    <citation type="journal article" date="2019" name="Int. J. Syst. Evol. Microbiol.">
        <title>The Global Catalogue of Microorganisms (GCM) 10K type strain sequencing project: providing services to taxonomists for standard genome sequencing and annotation.</title>
        <authorList>
            <consortium name="The Broad Institute Genomics Platform"/>
            <consortium name="The Broad Institute Genome Sequencing Center for Infectious Disease"/>
            <person name="Wu L."/>
            <person name="Ma J."/>
        </authorList>
    </citation>
    <scope>NUCLEOTIDE SEQUENCE [LARGE SCALE GENOMIC DNA]</scope>
    <source>
        <strain evidence="5">CCUG 50353</strain>
    </source>
</reference>
<dbReference type="Gene3D" id="2.60.40.1220">
    <property type="match status" value="3"/>
</dbReference>
<evidence type="ECO:0000256" key="2">
    <source>
        <dbReference type="SAM" id="SignalP"/>
    </source>
</evidence>